<dbReference type="PANTHER" id="PTHR16092:SF14">
    <property type="entry name" value="EXOCYST COMPLEX COMPONENT 1 ISOFORM X1"/>
    <property type="match status" value="1"/>
</dbReference>
<dbReference type="Gene3D" id="2.30.29.90">
    <property type="match status" value="1"/>
</dbReference>
<protein>
    <recommendedName>
        <fullName evidence="1">Exocyst complex component Sec3 PIP2-binding N-terminal domain-containing protein</fullName>
    </recommendedName>
</protein>
<sequence length="443" mass="50569">MVTIGRLANIKHILQKELFDISDERLISVCTVTKTYKKKKACYLCLSISASVTSSSPKTVVFSQVKPTEKDSEYKRKHSWQLDEIKLVDGKDENFETHEFDIQIDKLYKYYAINLHERQNFLGVLYRQINKSVRGEKAVFKNIPAAWLSEKGSPEKSIVKNFKALTEKEVNELNKLVNECDFAIKDAELFIEQLGKKLHDLDGANIQSVLASEKQVFSLVEEIEKAVGEVERFESRLDSYDDILNHVKESMEKVGSKNAMIEIANNNNTKLLNELNGVICQLDLPSSAQQALSDPDLKTVNGRQAAINAGKALQQAMNSDIDPALLRLTAVQDQRKRFEKWKLKFSSTISRYVNNLFIHLGNDIGEGNSQSQSHELILQSHSNVHKELAAYMELMHWTKAMDRKTYDGLTKVYTSSLSKIYERDIKAFFNNVSILFCIKIICW</sequence>
<dbReference type="STRING" id="36166.T1GQA2"/>
<dbReference type="InterPro" id="IPR019160">
    <property type="entry name" value="Sec3_CC"/>
</dbReference>
<dbReference type="Pfam" id="PF15277">
    <property type="entry name" value="Sec3-PIP2_bind"/>
    <property type="match status" value="1"/>
</dbReference>
<feature type="domain" description="Exocyst complex component Sec3 PIP2-binding N-terminal" evidence="1">
    <location>
        <begin position="37"/>
        <end position="132"/>
    </location>
</feature>
<dbReference type="Proteomes" id="UP000015102">
    <property type="component" value="Unassembled WGS sequence"/>
</dbReference>
<evidence type="ECO:0000313" key="3">
    <source>
        <dbReference type="Proteomes" id="UP000015102"/>
    </source>
</evidence>
<dbReference type="GO" id="GO:0006887">
    <property type="term" value="P:exocytosis"/>
    <property type="evidence" value="ECO:0007669"/>
    <property type="project" value="InterPro"/>
</dbReference>
<dbReference type="AlphaFoldDB" id="T1GQA2"/>
<organism evidence="2 3">
    <name type="scientific">Megaselia scalaris</name>
    <name type="common">Humpbacked fly</name>
    <name type="synonym">Phora scalaris</name>
    <dbReference type="NCBI Taxonomy" id="36166"/>
    <lineage>
        <taxon>Eukaryota</taxon>
        <taxon>Metazoa</taxon>
        <taxon>Ecdysozoa</taxon>
        <taxon>Arthropoda</taxon>
        <taxon>Hexapoda</taxon>
        <taxon>Insecta</taxon>
        <taxon>Pterygota</taxon>
        <taxon>Neoptera</taxon>
        <taxon>Endopterygota</taxon>
        <taxon>Diptera</taxon>
        <taxon>Brachycera</taxon>
        <taxon>Muscomorpha</taxon>
        <taxon>Platypezoidea</taxon>
        <taxon>Phoridae</taxon>
        <taxon>Megaseliini</taxon>
        <taxon>Megaselia</taxon>
    </lineage>
</organism>
<dbReference type="PANTHER" id="PTHR16092">
    <property type="entry name" value="SEC3/SYNTAXIN-RELATED"/>
    <property type="match status" value="1"/>
</dbReference>
<keyword evidence="3" id="KW-1185">Reference proteome</keyword>
<proteinExistence type="predicted"/>
<dbReference type="GO" id="GO:0000145">
    <property type="term" value="C:exocyst"/>
    <property type="evidence" value="ECO:0007669"/>
    <property type="project" value="InterPro"/>
</dbReference>
<evidence type="ECO:0000313" key="2">
    <source>
        <dbReference type="EnsemblMetazoa" id="MESCA005806-PA"/>
    </source>
</evidence>
<dbReference type="SMART" id="SM01313">
    <property type="entry name" value="Sec3-PIP2_bind"/>
    <property type="match status" value="1"/>
</dbReference>
<dbReference type="Pfam" id="PF09763">
    <property type="entry name" value="Sec3_CC"/>
    <property type="match status" value="1"/>
</dbReference>
<accession>T1GQA2</accession>
<dbReference type="CDD" id="cd14683">
    <property type="entry name" value="PH-EXOC1"/>
    <property type="match status" value="1"/>
</dbReference>
<dbReference type="OMA" id="ENFETHE"/>
<dbReference type="EMBL" id="CAQQ02393076">
    <property type="status" value="NOT_ANNOTATED_CDS"/>
    <property type="molecule type" value="Genomic_DNA"/>
</dbReference>
<name>T1GQA2_MEGSC</name>
<evidence type="ECO:0000259" key="1">
    <source>
        <dbReference type="SMART" id="SM01313"/>
    </source>
</evidence>
<dbReference type="GO" id="GO:0005886">
    <property type="term" value="C:plasma membrane"/>
    <property type="evidence" value="ECO:0007669"/>
    <property type="project" value="TreeGrafter"/>
</dbReference>
<dbReference type="InterPro" id="IPR028258">
    <property type="entry name" value="Sec3-PIP2_bind"/>
</dbReference>
<dbReference type="GO" id="GO:0006893">
    <property type="term" value="P:Golgi to plasma membrane transport"/>
    <property type="evidence" value="ECO:0007669"/>
    <property type="project" value="TreeGrafter"/>
</dbReference>
<dbReference type="GO" id="GO:0005546">
    <property type="term" value="F:phosphatidylinositol-4,5-bisphosphate binding"/>
    <property type="evidence" value="ECO:0007669"/>
    <property type="project" value="TreeGrafter"/>
</dbReference>
<dbReference type="EnsemblMetazoa" id="MESCA005806-RA">
    <property type="protein sequence ID" value="MESCA005806-PA"/>
    <property type="gene ID" value="MESCA005806"/>
</dbReference>
<reference evidence="2" key="2">
    <citation type="submission" date="2015-06" db="UniProtKB">
        <authorList>
            <consortium name="EnsemblMetazoa"/>
        </authorList>
    </citation>
    <scope>IDENTIFICATION</scope>
</reference>
<reference evidence="3" key="1">
    <citation type="submission" date="2013-02" db="EMBL/GenBank/DDBJ databases">
        <authorList>
            <person name="Hughes D."/>
        </authorList>
    </citation>
    <scope>NUCLEOTIDE SEQUENCE</scope>
    <source>
        <strain>Durham</strain>
        <strain evidence="3">NC isolate 2 -- Noor lab</strain>
    </source>
</reference>
<dbReference type="HOGENOM" id="CLU_032594_0_0_1"/>